<dbReference type="SMART" id="SM00345">
    <property type="entry name" value="HTH_GNTR"/>
    <property type="match status" value="1"/>
</dbReference>
<protein>
    <submittedName>
        <fullName evidence="5">GntR family transcriptional regulator</fullName>
    </submittedName>
</protein>
<evidence type="ECO:0000256" key="3">
    <source>
        <dbReference type="ARBA" id="ARBA00023163"/>
    </source>
</evidence>
<dbReference type="InterPro" id="IPR000524">
    <property type="entry name" value="Tscrpt_reg_HTH_GntR"/>
</dbReference>
<feature type="domain" description="HTH gntR-type" evidence="4">
    <location>
        <begin position="16"/>
        <end position="83"/>
    </location>
</feature>
<dbReference type="InterPro" id="IPR008920">
    <property type="entry name" value="TF_FadR/GntR_C"/>
</dbReference>
<evidence type="ECO:0000313" key="6">
    <source>
        <dbReference type="Proteomes" id="UP000663792"/>
    </source>
</evidence>
<evidence type="ECO:0000256" key="1">
    <source>
        <dbReference type="ARBA" id="ARBA00023015"/>
    </source>
</evidence>
<evidence type="ECO:0000259" key="4">
    <source>
        <dbReference type="PROSITE" id="PS50949"/>
    </source>
</evidence>
<dbReference type="SUPFAM" id="SSF48008">
    <property type="entry name" value="GntR ligand-binding domain-like"/>
    <property type="match status" value="1"/>
</dbReference>
<sequence length="226" mass="24015">MHSRPTLPWERADDRGPLAARMAADAARAVVERRYPAGMLLTEADLAVATGASRTPAREAMLQLEAWGLVRLAPKKGAVVTAVTVEERRDLLAARAMFEIEAVAVIARGDADLAALAADIDDSLRRQRTALERGDLVGFAGGDYAFHARIIASGGNAVVGRLLDTLGPRLARLTHEVVLERPDRLATLLAEHEELAERAGSGDAVGFAELVRRHIAAGHFPGAGPA</sequence>
<dbReference type="RefSeq" id="WP_205261146.1">
    <property type="nucleotide sequence ID" value="NZ_JAERWK010000016.1"/>
</dbReference>
<dbReference type="AlphaFoldDB" id="A0A939BZY4"/>
<reference evidence="5" key="1">
    <citation type="submission" date="2021-01" db="EMBL/GenBank/DDBJ databases">
        <title>YIM 132084 draft genome.</title>
        <authorList>
            <person name="An D."/>
        </authorList>
    </citation>
    <scope>NUCLEOTIDE SEQUENCE</scope>
    <source>
        <strain evidence="5">YIM 132084</strain>
    </source>
</reference>
<dbReference type="SMART" id="SM00895">
    <property type="entry name" value="FCD"/>
    <property type="match status" value="1"/>
</dbReference>
<gene>
    <name evidence="5" type="ORF">JL106_13045</name>
</gene>
<proteinExistence type="predicted"/>
<dbReference type="PANTHER" id="PTHR43537">
    <property type="entry name" value="TRANSCRIPTIONAL REGULATOR, GNTR FAMILY"/>
    <property type="match status" value="1"/>
</dbReference>
<dbReference type="Gene3D" id="1.10.10.10">
    <property type="entry name" value="Winged helix-like DNA-binding domain superfamily/Winged helix DNA-binding domain"/>
    <property type="match status" value="1"/>
</dbReference>
<dbReference type="GO" id="GO:0003700">
    <property type="term" value="F:DNA-binding transcription factor activity"/>
    <property type="evidence" value="ECO:0007669"/>
    <property type="project" value="InterPro"/>
</dbReference>
<evidence type="ECO:0000256" key="2">
    <source>
        <dbReference type="ARBA" id="ARBA00023125"/>
    </source>
</evidence>
<dbReference type="Gene3D" id="1.20.120.530">
    <property type="entry name" value="GntR ligand-binding domain-like"/>
    <property type="match status" value="1"/>
</dbReference>
<accession>A0A939BZY4</accession>
<comment type="caution">
    <text evidence="5">The sequence shown here is derived from an EMBL/GenBank/DDBJ whole genome shotgun (WGS) entry which is preliminary data.</text>
</comment>
<keyword evidence="6" id="KW-1185">Reference proteome</keyword>
<dbReference type="SUPFAM" id="SSF46785">
    <property type="entry name" value="Winged helix' DNA-binding domain"/>
    <property type="match status" value="1"/>
</dbReference>
<dbReference type="InterPro" id="IPR011711">
    <property type="entry name" value="GntR_C"/>
</dbReference>
<dbReference type="EMBL" id="JAERWK010000016">
    <property type="protein sequence ID" value="MBM9468206.1"/>
    <property type="molecule type" value="Genomic_DNA"/>
</dbReference>
<evidence type="ECO:0000313" key="5">
    <source>
        <dbReference type="EMBL" id="MBM9468206.1"/>
    </source>
</evidence>
<dbReference type="PANTHER" id="PTHR43537:SF24">
    <property type="entry name" value="GLUCONATE OPERON TRANSCRIPTIONAL REPRESSOR"/>
    <property type="match status" value="1"/>
</dbReference>
<dbReference type="InterPro" id="IPR036390">
    <property type="entry name" value="WH_DNA-bd_sf"/>
</dbReference>
<dbReference type="Proteomes" id="UP000663792">
    <property type="component" value="Unassembled WGS sequence"/>
</dbReference>
<organism evidence="5 6">
    <name type="scientific">Nakamurella leprariae</name>
    <dbReference type="NCBI Taxonomy" id="2803911"/>
    <lineage>
        <taxon>Bacteria</taxon>
        <taxon>Bacillati</taxon>
        <taxon>Actinomycetota</taxon>
        <taxon>Actinomycetes</taxon>
        <taxon>Nakamurellales</taxon>
        <taxon>Nakamurellaceae</taxon>
        <taxon>Nakamurella</taxon>
    </lineage>
</organism>
<keyword evidence="3" id="KW-0804">Transcription</keyword>
<dbReference type="Pfam" id="PF07729">
    <property type="entry name" value="FCD"/>
    <property type="match status" value="1"/>
</dbReference>
<dbReference type="Pfam" id="PF00392">
    <property type="entry name" value="GntR"/>
    <property type="match status" value="1"/>
</dbReference>
<name>A0A939BZY4_9ACTN</name>
<keyword evidence="2" id="KW-0238">DNA-binding</keyword>
<keyword evidence="1" id="KW-0805">Transcription regulation</keyword>
<dbReference type="GO" id="GO:0003677">
    <property type="term" value="F:DNA binding"/>
    <property type="evidence" value="ECO:0007669"/>
    <property type="project" value="UniProtKB-KW"/>
</dbReference>
<dbReference type="InterPro" id="IPR036388">
    <property type="entry name" value="WH-like_DNA-bd_sf"/>
</dbReference>
<dbReference type="PROSITE" id="PS50949">
    <property type="entry name" value="HTH_GNTR"/>
    <property type="match status" value="1"/>
</dbReference>